<keyword evidence="1" id="KW-0175">Coiled coil</keyword>
<dbReference type="EMBL" id="BGZK01003283">
    <property type="protein sequence ID" value="GBO99515.1"/>
    <property type="molecule type" value="Genomic_DNA"/>
</dbReference>
<evidence type="ECO:0000313" key="2">
    <source>
        <dbReference type="EMBL" id="GBO99515.1"/>
    </source>
</evidence>
<comment type="caution">
    <text evidence="2">The sequence shown here is derived from an EMBL/GenBank/DDBJ whole genome shotgun (WGS) entry which is preliminary data.</text>
</comment>
<protein>
    <submittedName>
        <fullName evidence="2">Uncharacterized protein</fullName>
    </submittedName>
</protein>
<feature type="coiled-coil region" evidence="1">
    <location>
        <begin position="63"/>
        <end position="90"/>
    </location>
</feature>
<evidence type="ECO:0000313" key="3">
    <source>
        <dbReference type="Proteomes" id="UP000299102"/>
    </source>
</evidence>
<keyword evidence="3" id="KW-1185">Reference proteome</keyword>
<proteinExistence type="predicted"/>
<evidence type="ECO:0000256" key="1">
    <source>
        <dbReference type="SAM" id="Coils"/>
    </source>
</evidence>
<dbReference type="AlphaFoldDB" id="A0A4C1SCD8"/>
<accession>A0A4C1SCD8</accession>
<reference evidence="2 3" key="1">
    <citation type="journal article" date="2019" name="Commun. Biol.">
        <title>The bagworm genome reveals a unique fibroin gene that provides high tensile strength.</title>
        <authorList>
            <person name="Kono N."/>
            <person name="Nakamura H."/>
            <person name="Ohtoshi R."/>
            <person name="Tomita M."/>
            <person name="Numata K."/>
            <person name="Arakawa K."/>
        </authorList>
    </citation>
    <scope>NUCLEOTIDE SEQUENCE [LARGE SCALE GENOMIC DNA]</scope>
</reference>
<organism evidence="2 3">
    <name type="scientific">Eumeta variegata</name>
    <name type="common">Bagworm moth</name>
    <name type="synonym">Eumeta japonica</name>
    <dbReference type="NCBI Taxonomy" id="151549"/>
    <lineage>
        <taxon>Eukaryota</taxon>
        <taxon>Metazoa</taxon>
        <taxon>Ecdysozoa</taxon>
        <taxon>Arthropoda</taxon>
        <taxon>Hexapoda</taxon>
        <taxon>Insecta</taxon>
        <taxon>Pterygota</taxon>
        <taxon>Neoptera</taxon>
        <taxon>Endopterygota</taxon>
        <taxon>Lepidoptera</taxon>
        <taxon>Glossata</taxon>
        <taxon>Ditrysia</taxon>
        <taxon>Tineoidea</taxon>
        <taxon>Psychidae</taxon>
        <taxon>Oiketicinae</taxon>
        <taxon>Eumeta</taxon>
    </lineage>
</organism>
<name>A0A4C1SCD8_EUMVA</name>
<sequence length="90" mass="10569">MDTLLNALQVLAVDEKAAKVSQRRIRSSEHSVHTRLDEAKINIGKAEKNETKWPKKLILYERIQNYQEQIELKANQITDLTEKLQQKQRN</sequence>
<gene>
    <name evidence="2" type="ORF">EVAR_100759_1</name>
</gene>
<dbReference type="Proteomes" id="UP000299102">
    <property type="component" value="Unassembled WGS sequence"/>
</dbReference>